<evidence type="ECO:0000256" key="2">
    <source>
        <dbReference type="ARBA" id="ARBA00022475"/>
    </source>
</evidence>
<keyword evidence="5 10" id="KW-0573">Peptidoglycan synthesis</keyword>
<dbReference type="OrthoDB" id="9786339at2"/>
<dbReference type="PIRSF" id="PIRSF002869">
    <property type="entry name" value="MviN"/>
    <property type="match status" value="1"/>
</dbReference>
<keyword evidence="10 11" id="KW-0961">Cell wall biogenesis/degradation</keyword>
<evidence type="ECO:0000256" key="11">
    <source>
        <dbReference type="PIRNR" id="PIRNR002869"/>
    </source>
</evidence>
<feature type="transmembrane region" description="Helical" evidence="10">
    <location>
        <begin position="74"/>
        <end position="96"/>
    </location>
</feature>
<evidence type="ECO:0000256" key="5">
    <source>
        <dbReference type="ARBA" id="ARBA00022984"/>
    </source>
</evidence>
<dbReference type="GO" id="GO:0071555">
    <property type="term" value="P:cell wall organization"/>
    <property type="evidence" value="ECO:0007669"/>
    <property type="project" value="UniProtKB-UniRule"/>
</dbReference>
<dbReference type="Pfam" id="PF03023">
    <property type="entry name" value="MurJ"/>
    <property type="match status" value="1"/>
</dbReference>
<dbReference type="NCBIfam" id="TIGR01695">
    <property type="entry name" value="murJ_mviN"/>
    <property type="match status" value="1"/>
</dbReference>
<keyword evidence="6 10" id="KW-1133">Transmembrane helix</keyword>
<dbReference type="GO" id="GO:0005886">
    <property type="term" value="C:plasma membrane"/>
    <property type="evidence" value="ECO:0007669"/>
    <property type="project" value="UniProtKB-SubCell"/>
</dbReference>
<dbReference type="EMBL" id="NXLX01000007">
    <property type="protein sequence ID" value="RDU73979.1"/>
    <property type="molecule type" value="Genomic_DNA"/>
</dbReference>
<accession>A0A3D8J8Z6</accession>
<dbReference type="HAMAP" id="MF_02078">
    <property type="entry name" value="MurJ_MviN"/>
    <property type="match status" value="1"/>
</dbReference>
<keyword evidence="4 10" id="KW-0133">Cell shape</keyword>
<evidence type="ECO:0000256" key="7">
    <source>
        <dbReference type="ARBA" id="ARBA00023136"/>
    </source>
</evidence>
<dbReference type="PANTHER" id="PTHR43486:SF1">
    <property type="entry name" value="LIPID II FLIPPASE MURJ-RELATED"/>
    <property type="match status" value="1"/>
</dbReference>
<feature type="transmembrane region" description="Helical" evidence="10">
    <location>
        <begin position="420"/>
        <end position="440"/>
    </location>
</feature>
<protein>
    <recommendedName>
        <fullName evidence="10">Probable lipid II flippase MurJ</fullName>
    </recommendedName>
</protein>
<dbReference type="CDD" id="cd13123">
    <property type="entry name" value="MATE_MurJ_like"/>
    <property type="match status" value="1"/>
</dbReference>
<comment type="subcellular location">
    <subcellularLocation>
        <location evidence="1 10">Cell membrane</location>
        <topology evidence="1 10">Multi-pass membrane protein</topology>
    </subcellularLocation>
</comment>
<evidence type="ECO:0000313" key="12">
    <source>
        <dbReference type="EMBL" id="RDU73979.1"/>
    </source>
</evidence>
<gene>
    <name evidence="12" type="primary">mviN</name>
    <name evidence="10" type="synonym">murJ</name>
    <name evidence="12" type="ORF">CQA57_04010</name>
</gene>
<evidence type="ECO:0000256" key="4">
    <source>
        <dbReference type="ARBA" id="ARBA00022960"/>
    </source>
</evidence>
<feature type="transmembrane region" description="Helical" evidence="10">
    <location>
        <begin position="24"/>
        <end position="43"/>
    </location>
</feature>
<keyword evidence="2 10" id="KW-1003">Cell membrane</keyword>
<dbReference type="Proteomes" id="UP000256695">
    <property type="component" value="Unassembled WGS sequence"/>
</dbReference>
<dbReference type="PANTHER" id="PTHR43486">
    <property type="entry name" value="LIPID II FLIPPASE MURJ-RELATED"/>
    <property type="match status" value="1"/>
</dbReference>
<dbReference type="UniPathway" id="UPA00219"/>
<evidence type="ECO:0000256" key="10">
    <source>
        <dbReference type="HAMAP-Rule" id="MF_02078"/>
    </source>
</evidence>
<name>A0A3D8J8Z6_9HELI</name>
<evidence type="ECO:0000313" key="13">
    <source>
        <dbReference type="Proteomes" id="UP000256695"/>
    </source>
</evidence>
<feature type="transmembrane region" description="Helical" evidence="10">
    <location>
        <begin position="116"/>
        <end position="137"/>
    </location>
</feature>
<comment type="caution">
    <text evidence="12">The sequence shown here is derived from an EMBL/GenBank/DDBJ whole genome shotgun (WGS) entry which is preliminary data.</text>
</comment>
<feature type="transmembrane region" description="Helical" evidence="10">
    <location>
        <begin position="392"/>
        <end position="414"/>
    </location>
</feature>
<evidence type="ECO:0000256" key="6">
    <source>
        <dbReference type="ARBA" id="ARBA00022989"/>
    </source>
</evidence>
<comment type="caution">
    <text evidence="10">Lacks conserved residue(s) required for the propagation of feature annotation.</text>
</comment>
<reference evidence="12 13" key="1">
    <citation type="submission" date="2018-04" db="EMBL/GenBank/DDBJ databases">
        <title>Novel Campyloabacter and Helicobacter Species and Strains.</title>
        <authorList>
            <person name="Mannion A.J."/>
            <person name="Shen Z."/>
            <person name="Fox J.G."/>
        </authorList>
    </citation>
    <scope>NUCLEOTIDE SEQUENCE [LARGE SCALE GENOMIC DNA]</scope>
    <source>
        <strain evidence="12 13">MIT 04-9362</strain>
    </source>
</reference>
<feature type="transmembrane region" description="Helical" evidence="10">
    <location>
        <begin position="320"/>
        <end position="346"/>
    </location>
</feature>
<dbReference type="RefSeq" id="WP_115578944.1">
    <property type="nucleotide sequence ID" value="NZ_NXLX01000007.1"/>
</dbReference>
<keyword evidence="10 11" id="KW-0813">Transport</keyword>
<proteinExistence type="inferred from homology"/>
<evidence type="ECO:0000256" key="1">
    <source>
        <dbReference type="ARBA" id="ARBA00004651"/>
    </source>
</evidence>
<dbReference type="AlphaFoldDB" id="A0A3D8J8Z6"/>
<comment type="function">
    <text evidence="8 10 11">Involved in peptidoglycan biosynthesis. Transports lipid-linked peptidoglycan precursors from the inner to the outer leaflet of the cytoplasmic membrane.</text>
</comment>
<sequence>MFKAFFTNSSGILFSRIFGFFRDLYMANILGAGILSDIFFAAFKFPNLFRRVFGEGAFSQSFLPSLISTRRKGVFIAGTFLIFVSIIFILTLLVWYFSGFFTKILAYGFDDEKIKLTQPIVVINFWYLELIFITTFLSSLLQYKNIFWVSAYNTALLNIFMILSLFIARESQGMQIIYLLSYGVLCGGIAQILIHFYPLYQKRFFRLFLIGFKDLYRILTKKAKTHIKNAYQKSIKDFFRQFFPAMLGSSTAQIAAFLDTMLASFLATGSISYLYYANRIFQLPLAIFAIAVSTALFPTIARAIKNTQEDKAKKLLKKAFWFLFIALSVCVCGGILLKNEIIFILFERGSFVREDTLITANVFALYLLGLLPFGLAKIFSLWLYAHKRQGKAAIISAISLGIGTLASLILMQFFAVYGLALASSIGGFVLFILTIKQFGFTTFKEILFYKKAWFILFVLLICEIAILEILLHFIRL</sequence>
<feature type="transmembrane region" description="Helical" evidence="10">
    <location>
        <begin position="281"/>
        <end position="300"/>
    </location>
</feature>
<evidence type="ECO:0000256" key="3">
    <source>
        <dbReference type="ARBA" id="ARBA00022692"/>
    </source>
</evidence>
<keyword evidence="3 10" id="KW-0812">Transmembrane</keyword>
<feature type="transmembrane region" description="Helical" evidence="10">
    <location>
        <begin position="358"/>
        <end position="385"/>
    </location>
</feature>
<comment type="similarity">
    <text evidence="9 10 11">Belongs to the MurJ/MviN family.</text>
</comment>
<dbReference type="PRINTS" id="PR01806">
    <property type="entry name" value="VIRFACTRMVIN"/>
</dbReference>
<dbReference type="GO" id="GO:0015648">
    <property type="term" value="F:lipid-linked peptidoglycan transporter activity"/>
    <property type="evidence" value="ECO:0007669"/>
    <property type="project" value="UniProtKB-UniRule"/>
</dbReference>
<feature type="transmembrane region" description="Helical" evidence="10">
    <location>
        <begin position="179"/>
        <end position="200"/>
    </location>
</feature>
<organism evidence="12 13">
    <name type="scientific">Helicobacter anseris</name>
    <dbReference type="NCBI Taxonomy" id="375926"/>
    <lineage>
        <taxon>Bacteria</taxon>
        <taxon>Pseudomonadati</taxon>
        <taxon>Campylobacterota</taxon>
        <taxon>Epsilonproteobacteria</taxon>
        <taxon>Campylobacterales</taxon>
        <taxon>Helicobacteraceae</taxon>
        <taxon>Helicobacter</taxon>
    </lineage>
</organism>
<evidence type="ECO:0000256" key="8">
    <source>
        <dbReference type="ARBA" id="ARBA00060041"/>
    </source>
</evidence>
<keyword evidence="7 10" id="KW-0472">Membrane</keyword>
<evidence type="ECO:0000256" key="9">
    <source>
        <dbReference type="ARBA" id="ARBA00061532"/>
    </source>
</evidence>
<feature type="transmembrane region" description="Helical" evidence="10">
    <location>
        <begin position="452"/>
        <end position="474"/>
    </location>
</feature>
<feature type="transmembrane region" description="Helical" evidence="10">
    <location>
        <begin position="146"/>
        <end position="167"/>
    </location>
</feature>
<comment type="pathway">
    <text evidence="10">Cell wall biogenesis; peptidoglycan biosynthesis.</text>
</comment>
<dbReference type="InterPro" id="IPR004268">
    <property type="entry name" value="MurJ"/>
</dbReference>
<dbReference type="GO" id="GO:0009252">
    <property type="term" value="P:peptidoglycan biosynthetic process"/>
    <property type="evidence" value="ECO:0007669"/>
    <property type="project" value="UniProtKB-UniRule"/>
</dbReference>
<keyword evidence="13" id="KW-1185">Reference proteome</keyword>
<dbReference type="GO" id="GO:0008360">
    <property type="term" value="P:regulation of cell shape"/>
    <property type="evidence" value="ECO:0007669"/>
    <property type="project" value="UniProtKB-UniRule"/>
</dbReference>